<feature type="region of interest" description="Disordered" evidence="1">
    <location>
        <begin position="71"/>
        <end position="154"/>
    </location>
</feature>
<name>A0ABW2WQX8_9ACTN</name>
<sequence>MTRRAATEAGTPTAHTRGIQLLQGVQRRLRPGRFMAVVQRWLRPGRSMAVGLALLALSCLTSLVLATVTASAAPTPSPTPSVGPTLPGPDNPLDPSPMVPDPGSSGRPVDSPLIRDANKEAAKRRRLPAPSSTSSWRSTRRTGPRRAGSCPRSM</sequence>
<keyword evidence="3" id="KW-1185">Reference proteome</keyword>
<evidence type="ECO:0000256" key="1">
    <source>
        <dbReference type="SAM" id="MobiDB-lite"/>
    </source>
</evidence>
<reference evidence="3" key="1">
    <citation type="journal article" date="2019" name="Int. J. Syst. Evol. Microbiol.">
        <title>The Global Catalogue of Microorganisms (GCM) 10K type strain sequencing project: providing services to taxonomists for standard genome sequencing and annotation.</title>
        <authorList>
            <consortium name="The Broad Institute Genomics Platform"/>
            <consortium name="The Broad Institute Genome Sequencing Center for Infectious Disease"/>
            <person name="Wu L."/>
            <person name="Ma J."/>
        </authorList>
    </citation>
    <scope>NUCLEOTIDE SEQUENCE [LARGE SCALE GENOMIC DNA]</scope>
    <source>
        <strain evidence="3">JCM 12607</strain>
    </source>
</reference>
<feature type="compositionally biased region" description="Pro residues" evidence="1">
    <location>
        <begin position="75"/>
        <end position="100"/>
    </location>
</feature>
<organism evidence="2 3">
    <name type="scientific">Streptomyces sanglieri</name>
    <dbReference type="NCBI Taxonomy" id="193460"/>
    <lineage>
        <taxon>Bacteria</taxon>
        <taxon>Bacillati</taxon>
        <taxon>Actinomycetota</taxon>
        <taxon>Actinomycetes</taxon>
        <taxon>Kitasatosporales</taxon>
        <taxon>Streptomycetaceae</taxon>
        <taxon>Streptomyces</taxon>
    </lineage>
</organism>
<protein>
    <submittedName>
        <fullName evidence="2">Uncharacterized protein</fullName>
    </submittedName>
</protein>
<comment type="caution">
    <text evidence="2">The sequence shown here is derived from an EMBL/GenBank/DDBJ whole genome shotgun (WGS) entry which is preliminary data.</text>
</comment>
<dbReference type="EMBL" id="JBHTGL010000005">
    <property type="protein sequence ID" value="MFD0621893.1"/>
    <property type="molecule type" value="Genomic_DNA"/>
</dbReference>
<feature type="compositionally biased region" description="Low complexity" evidence="1">
    <location>
        <begin position="128"/>
        <end position="137"/>
    </location>
</feature>
<accession>A0ABW2WQX8</accession>
<feature type="compositionally biased region" description="Low complexity" evidence="1">
    <location>
        <begin position="145"/>
        <end position="154"/>
    </location>
</feature>
<gene>
    <name evidence="2" type="ORF">ACFQ2K_02860</name>
</gene>
<evidence type="ECO:0000313" key="2">
    <source>
        <dbReference type="EMBL" id="MFD0621893.1"/>
    </source>
</evidence>
<proteinExistence type="predicted"/>
<evidence type="ECO:0000313" key="3">
    <source>
        <dbReference type="Proteomes" id="UP001596915"/>
    </source>
</evidence>
<dbReference type="Proteomes" id="UP001596915">
    <property type="component" value="Unassembled WGS sequence"/>
</dbReference>